<keyword evidence="3" id="KW-1185">Reference proteome</keyword>
<organism evidence="2 3">
    <name type="scientific">Solimonas fluminis</name>
    <dbReference type="NCBI Taxonomy" id="2086571"/>
    <lineage>
        <taxon>Bacteria</taxon>
        <taxon>Pseudomonadati</taxon>
        <taxon>Pseudomonadota</taxon>
        <taxon>Gammaproteobacteria</taxon>
        <taxon>Nevskiales</taxon>
        <taxon>Nevskiaceae</taxon>
        <taxon>Solimonas</taxon>
    </lineage>
</organism>
<proteinExistence type="predicted"/>
<gene>
    <name evidence="2" type="ORF">C3942_10535</name>
</gene>
<dbReference type="RefSeq" id="WP_104230349.1">
    <property type="nucleotide sequence ID" value="NZ_PSNW01000005.1"/>
</dbReference>
<comment type="caution">
    <text evidence="2">The sequence shown here is derived from an EMBL/GenBank/DDBJ whole genome shotgun (WGS) entry which is preliminary data.</text>
</comment>
<dbReference type="OrthoDB" id="9837247at2"/>
<reference evidence="2 3" key="1">
    <citation type="submission" date="2018-02" db="EMBL/GenBank/DDBJ databases">
        <title>Genome sequencing of Solimonas sp. HR-BB.</title>
        <authorList>
            <person name="Lee Y."/>
            <person name="Jeon C.O."/>
        </authorList>
    </citation>
    <scope>NUCLEOTIDE SEQUENCE [LARGE SCALE GENOMIC DNA]</scope>
    <source>
        <strain evidence="2 3">HR-BB</strain>
    </source>
</reference>
<evidence type="ECO:0000313" key="3">
    <source>
        <dbReference type="Proteomes" id="UP000238220"/>
    </source>
</evidence>
<feature type="chain" id="PRO_5015707867" description="Lipoprotein" evidence="1">
    <location>
        <begin position="22"/>
        <end position="163"/>
    </location>
</feature>
<dbReference type="EMBL" id="PSNW01000005">
    <property type="protein sequence ID" value="PPE73834.1"/>
    <property type="molecule type" value="Genomic_DNA"/>
</dbReference>
<name>A0A2S5TFV5_9GAMM</name>
<protein>
    <recommendedName>
        <fullName evidence="4">Lipoprotein</fullName>
    </recommendedName>
</protein>
<dbReference type="Proteomes" id="UP000238220">
    <property type="component" value="Unassembled WGS sequence"/>
</dbReference>
<sequence length="163" mass="17190">MKPIFIAGLAALCLVSTGCSSLGGARAPAKQTHNLRISPGTGANLFFCFPGKPQWQYVGAADPRAGRGATTPGGAPLASTLDFDVTTASVVYLRMDLGDVLGDPEAATATGHRHAVAIRLTPGRQYQLDWQVSADLRTTKGRLIDIGNQLMTEAVPITRNICR</sequence>
<evidence type="ECO:0000313" key="2">
    <source>
        <dbReference type="EMBL" id="PPE73834.1"/>
    </source>
</evidence>
<evidence type="ECO:0008006" key="4">
    <source>
        <dbReference type="Google" id="ProtNLM"/>
    </source>
</evidence>
<keyword evidence="1" id="KW-0732">Signal</keyword>
<dbReference type="PROSITE" id="PS51257">
    <property type="entry name" value="PROKAR_LIPOPROTEIN"/>
    <property type="match status" value="1"/>
</dbReference>
<dbReference type="AlphaFoldDB" id="A0A2S5TFV5"/>
<accession>A0A2S5TFV5</accession>
<evidence type="ECO:0000256" key="1">
    <source>
        <dbReference type="SAM" id="SignalP"/>
    </source>
</evidence>
<feature type="signal peptide" evidence="1">
    <location>
        <begin position="1"/>
        <end position="21"/>
    </location>
</feature>